<reference evidence="1" key="1">
    <citation type="submission" date="2022-06" db="EMBL/GenBank/DDBJ databases">
        <title>Uncovering the hologenomic basis of an extraordinary plant invasion.</title>
        <authorList>
            <person name="Bieker V.C."/>
            <person name="Martin M.D."/>
            <person name="Gilbert T."/>
            <person name="Hodgins K."/>
            <person name="Battlay P."/>
            <person name="Petersen B."/>
            <person name="Wilson J."/>
        </authorList>
    </citation>
    <scope>NUCLEOTIDE SEQUENCE</scope>
    <source>
        <strain evidence="1">AA19_3_7</strain>
        <tissue evidence="1">Leaf</tissue>
    </source>
</reference>
<accession>A0AAD5G2U3</accession>
<keyword evidence="2" id="KW-1185">Reference proteome</keyword>
<proteinExistence type="predicted"/>
<dbReference type="EMBL" id="JAMZMK010011770">
    <property type="protein sequence ID" value="KAI7726042.1"/>
    <property type="molecule type" value="Genomic_DNA"/>
</dbReference>
<evidence type="ECO:0000313" key="1">
    <source>
        <dbReference type="EMBL" id="KAI7726042.1"/>
    </source>
</evidence>
<dbReference type="Proteomes" id="UP001206925">
    <property type="component" value="Unassembled WGS sequence"/>
</dbReference>
<gene>
    <name evidence="1" type="ORF">M8C21_008756</name>
</gene>
<organism evidence="1 2">
    <name type="scientific">Ambrosia artemisiifolia</name>
    <name type="common">Common ragweed</name>
    <dbReference type="NCBI Taxonomy" id="4212"/>
    <lineage>
        <taxon>Eukaryota</taxon>
        <taxon>Viridiplantae</taxon>
        <taxon>Streptophyta</taxon>
        <taxon>Embryophyta</taxon>
        <taxon>Tracheophyta</taxon>
        <taxon>Spermatophyta</taxon>
        <taxon>Magnoliopsida</taxon>
        <taxon>eudicotyledons</taxon>
        <taxon>Gunneridae</taxon>
        <taxon>Pentapetalae</taxon>
        <taxon>asterids</taxon>
        <taxon>campanulids</taxon>
        <taxon>Asterales</taxon>
        <taxon>Asteraceae</taxon>
        <taxon>Asteroideae</taxon>
        <taxon>Heliantheae alliance</taxon>
        <taxon>Heliantheae</taxon>
        <taxon>Ambrosia</taxon>
    </lineage>
</organism>
<protein>
    <submittedName>
        <fullName evidence="1">Uncharacterized protein</fullName>
    </submittedName>
</protein>
<name>A0AAD5G2U3_AMBAR</name>
<sequence>MRSWRVVCRWMDISRVSPPR</sequence>
<comment type="caution">
    <text evidence="1">The sequence shown here is derived from an EMBL/GenBank/DDBJ whole genome shotgun (WGS) entry which is preliminary data.</text>
</comment>
<dbReference type="AlphaFoldDB" id="A0AAD5G2U3"/>
<evidence type="ECO:0000313" key="2">
    <source>
        <dbReference type="Proteomes" id="UP001206925"/>
    </source>
</evidence>